<dbReference type="RefSeq" id="WP_012154668.1">
    <property type="nucleotide sequence ID" value="NC_009901.1"/>
</dbReference>
<dbReference type="Proteomes" id="UP000002608">
    <property type="component" value="Chromosome"/>
</dbReference>
<dbReference type="EMBL" id="CP000851">
    <property type="protein sequence ID" value="ABV86742.1"/>
    <property type="molecule type" value="Genomic_DNA"/>
</dbReference>
<dbReference type="GO" id="GO:0004521">
    <property type="term" value="F:RNA endonuclease activity"/>
    <property type="evidence" value="ECO:0007669"/>
    <property type="project" value="TreeGrafter"/>
</dbReference>
<accession>A8H2F5</accession>
<dbReference type="InterPro" id="IPR011108">
    <property type="entry name" value="RMMBL"/>
</dbReference>
<dbReference type="AlphaFoldDB" id="A8H2F5"/>
<feature type="domain" description="Beta-Casp" evidence="4">
    <location>
        <begin position="286"/>
        <end position="419"/>
    </location>
</feature>
<dbReference type="InterPro" id="IPR050698">
    <property type="entry name" value="MBL"/>
</dbReference>
<sequence>MQIIHHGAVNGVTGSCHQLDINPQSSILIDCGLFQGAETAGRNAVDQLKIEFDLSHITALIVTHCHIDHVGRVPYLLAAGFNGPIYATTATAALLPLVIKDALKVGVTRNQRLISLYLKRLQQIIKPIDYQKWFNLEVNNSDCGYQHAKARFNVAGHILGSAYVEIELSDASLTHNCTHNYTRNNTHKSTHQNTGIHSDNSHDCDADKKKDSHMVVFSGDLGATNTPLLPSPKSPLRADTLVIESTYGDKNHHNREHRAESLRQVIERAVNDNGVVLIPAFSIGRTQELLYELEQIIFSQQQNPMWQSIDIIVDSPMAANFTEQYIDYKHLWDTEAKAVLAEQRHPLDFSQLYTIDSHQDHLAVINYLASRQKPTVVIAASGMCTGGRIVNYLQRFLSEPTADVLFVGYQATGTIGRDIQEYGPRGGYVYIEGDKIDIKAGIHTISGYSAHADQQDLIDFVEGIKHKPKHIRIVHGDTEAKQTLADKYRQLLPNTEIEIGTS</sequence>
<keyword evidence="6" id="KW-1185">Reference proteome</keyword>
<dbReference type="CDD" id="cd16295">
    <property type="entry name" value="TTHA0252-CPSF-like_MBL-fold"/>
    <property type="match status" value="1"/>
</dbReference>
<dbReference type="GO" id="GO:0016787">
    <property type="term" value="F:hydrolase activity"/>
    <property type="evidence" value="ECO:0007669"/>
    <property type="project" value="UniProtKB-KW"/>
</dbReference>
<protein>
    <submittedName>
        <fullName evidence="5">RNA-metabolising metallo-beta-lactamase</fullName>
    </submittedName>
</protein>
<dbReference type="PANTHER" id="PTHR11203">
    <property type="entry name" value="CLEAVAGE AND POLYADENYLATION SPECIFICITY FACTOR FAMILY MEMBER"/>
    <property type="match status" value="1"/>
</dbReference>
<proteinExistence type="predicted"/>
<reference evidence="5 6" key="1">
    <citation type="submission" date="2007-10" db="EMBL/GenBank/DDBJ databases">
        <title>Complete sequence of Shewanella pealeana ATCC 700345.</title>
        <authorList>
            <consortium name="US DOE Joint Genome Institute"/>
            <person name="Copeland A."/>
            <person name="Lucas S."/>
            <person name="Lapidus A."/>
            <person name="Barry K."/>
            <person name="Glavina del Rio T."/>
            <person name="Dalin E."/>
            <person name="Tice H."/>
            <person name="Pitluck S."/>
            <person name="Chertkov O."/>
            <person name="Brettin T."/>
            <person name="Bruce D."/>
            <person name="Detter J.C."/>
            <person name="Han C."/>
            <person name="Schmutz J."/>
            <person name="Larimer F."/>
            <person name="Land M."/>
            <person name="Hauser L."/>
            <person name="Kyrpides N."/>
            <person name="Kim E."/>
            <person name="Zhao J.-S.Z."/>
            <person name="Manno D."/>
            <person name="Hawari J."/>
            <person name="Richardson P."/>
        </authorList>
    </citation>
    <scope>NUCLEOTIDE SEQUENCE [LARGE SCALE GENOMIC DNA]</scope>
    <source>
        <strain evidence="6">ATCC 700345 / ANG-SQ1</strain>
    </source>
</reference>
<dbReference type="Pfam" id="PF10996">
    <property type="entry name" value="Beta-Casp"/>
    <property type="match status" value="1"/>
</dbReference>
<dbReference type="STRING" id="398579.Spea_1417"/>
<dbReference type="PANTHER" id="PTHR11203:SF37">
    <property type="entry name" value="INTEGRATOR COMPLEX SUBUNIT 11"/>
    <property type="match status" value="1"/>
</dbReference>
<evidence type="ECO:0000259" key="3">
    <source>
        <dbReference type="SMART" id="SM00849"/>
    </source>
</evidence>
<dbReference type="SMART" id="SM00849">
    <property type="entry name" value="Lactamase_B"/>
    <property type="match status" value="1"/>
</dbReference>
<dbReference type="KEGG" id="spl:Spea_1417"/>
<feature type="domain" description="Metallo-beta-lactamase" evidence="3">
    <location>
        <begin position="13"/>
        <end position="281"/>
    </location>
</feature>
<evidence type="ECO:0000256" key="2">
    <source>
        <dbReference type="SAM" id="MobiDB-lite"/>
    </source>
</evidence>
<evidence type="ECO:0000313" key="5">
    <source>
        <dbReference type="EMBL" id="ABV86742.1"/>
    </source>
</evidence>
<dbReference type="HOGENOM" id="CLU_009673_5_0_6"/>
<dbReference type="Gene3D" id="3.60.15.10">
    <property type="entry name" value="Ribonuclease Z/Hydroxyacylglutathione hydrolase-like"/>
    <property type="match status" value="2"/>
</dbReference>
<organism evidence="5 6">
    <name type="scientific">Shewanella pealeana (strain ATCC 700345 / ANG-SQ1)</name>
    <dbReference type="NCBI Taxonomy" id="398579"/>
    <lineage>
        <taxon>Bacteria</taxon>
        <taxon>Pseudomonadati</taxon>
        <taxon>Pseudomonadota</taxon>
        <taxon>Gammaproteobacteria</taxon>
        <taxon>Alteromonadales</taxon>
        <taxon>Shewanellaceae</taxon>
        <taxon>Shewanella</taxon>
    </lineage>
</organism>
<name>A8H2F5_SHEPA</name>
<evidence type="ECO:0000313" key="6">
    <source>
        <dbReference type="Proteomes" id="UP000002608"/>
    </source>
</evidence>
<feature type="region of interest" description="Disordered" evidence="2">
    <location>
        <begin position="184"/>
        <end position="207"/>
    </location>
</feature>
<dbReference type="InterPro" id="IPR001279">
    <property type="entry name" value="Metallo-B-lactamas"/>
</dbReference>
<dbReference type="Pfam" id="PF00753">
    <property type="entry name" value="Lactamase_B"/>
    <property type="match status" value="1"/>
</dbReference>
<dbReference type="InterPro" id="IPR036866">
    <property type="entry name" value="RibonucZ/Hydroxyglut_hydro"/>
</dbReference>
<evidence type="ECO:0000259" key="4">
    <source>
        <dbReference type="SMART" id="SM01027"/>
    </source>
</evidence>
<dbReference type="Pfam" id="PF07521">
    <property type="entry name" value="RMMBL"/>
    <property type="match status" value="1"/>
</dbReference>
<dbReference type="OrthoDB" id="9803916at2"/>
<dbReference type="InterPro" id="IPR022712">
    <property type="entry name" value="Beta_Casp"/>
</dbReference>
<keyword evidence="1" id="KW-0378">Hydrolase</keyword>
<dbReference type="Gene3D" id="3.40.50.10890">
    <property type="match status" value="1"/>
</dbReference>
<gene>
    <name evidence="5" type="ordered locus">Spea_1417</name>
</gene>
<dbReference type="SMART" id="SM01027">
    <property type="entry name" value="Beta-Casp"/>
    <property type="match status" value="1"/>
</dbReference>
<dbReference type="SUPFAM" id="SSF56281">
    <property type="entry name" value="Metallo-hydrolase/oxidoreductase"/>
    <property type="match status" value="1"/>
</dbReference>
<dbReference type="eggNOG" id="COG1236">
    <property type="taxonomic scope" value="Bacteria"/>
</dbReference>
<evidence type="ECO:0000256" key="1">
    <source>
        <dbReference type="ARBA" id="ARBA00022801"/>
    </source>
</evidence>